<comment type="catalytic activity">
    <reaction evidence="15">
        <text>L-threonyl-[protein] + ATP = O-phospho-L-threonyl-[protein] + ADP + H(+)</text>
        <dbReference type="Rhea" id="RHEA:46608"/>
        <dbReference type="Rhea" id="RHEA-COMP:11060"/>
        <dbReference type="Rhea" id="RHEA-COMP:11605"/>
        <dbReference type="ChEBI" id="CHEBI:15378"/>
        <dbReference type="ChEBI" id="CHEBI:30013"/>
        <dbReference type="ChEBI" id="CHEBI:30616"/>
        <dbReference type="ChEBI" id="CHEBI:61977"/>
        <dbReference type="ChEBI" id="CHEBI:456216"/>
        <dbReference type="EC" id="2.7.12.1"/>
    </reaction>
</comment>
<dbReference type="GO" id="GO:0004712">
    <property type="term" value="F:protein serine/threonine/tyrosine kinase activity"/>
    <property type="evidence" value="ECO:0007669"/>
    <property type="project" value="UniProtKB-EC"/>
</dbReference>
<comment type="subcellular location">
    <subcellularLocation>
        <location evidence="1">Nucleus</location>
    </subcellularLocation>
</comment>
<dbReference type="Pfam" id="PF03099">
    <property type="entry name" value="BPL_LplA_LipB"/>
    <property type="match status" value="1"/>
</dbReference>
<feature type="compositionally biased region" description="Low complexity" evidence="18">
    <location>
        <begin position="495"/>
        <end position="516"/>
    </location>
</feature>
<dbReference type="Gene3D" id="3.30.930.10">
    <property type="entry name" value="Bira Bifunctional Protein, Domain 2"/>
    <property type="match status" value="1"/>
</dbReference>
<evidence type="ECO:0000256" key="11">
    <source>
        <dbReference type="ARBA" id="ARBA00022840"/>
    </source>
</evidence>
<keyword evidence="6" id="KW-0597">Phosphoprotein</keyword>
<keyword evidence="11 17" id="KW-0067">ATP-binding</keyword>
<dbReference type="GO" id="GO:0004674">
    <property type="term" value="F:protein serine/threonine kinase activity"/>
    <property type="evidence" value="ECO:0007669"/>
    <property type="project" value="UniProtKB-KW"/>
</dbReference>
<evidence type="ECO:0000259" key="19">
    <source>
        <dbReference type="PROSITE" id="PS50011"/>
    </source>
</evidence>
<evidence type="ECO:0000256" key="3">
    <source>
        <dbReference type="ARBA" id="ARBA00009934"/>
    </source>
</evidence>
<dbReference type="NCBIfam" id="TIGR00121">
    <property type="entry name" value="birA_ligase"/>
    <property type="match status" value="1"/>
</dbReference>
<evidence type="ECO:0000256" key="8">
    <source>
        <dbReference type="ARBA" id="ARBA00022679"/>
    </source>
</evidence>
<keyword evidence="7" id="KW-0436">Ligase</keyword>
<feature type="domain" description="BPL/LPL catalytic" evidence="20">
    <location>
        <begin position="985"/>
        <end position="1177"/>
    </location>
</feature>
<feature type="region of interest" description="Disordered" evidence="18">
    <location>
        <begin position="605"/>
        <end position="643"/>
    </location>
</feature>
<evidence type="ECO:0000256" key="16">
    <source>
        <dbReference type="ARBA" id="ARBA00051680"/>
    </source>
</evidence>
<dbReference type="InterPro" id="IPR017441">
    <property type="entry name" value="Protein_kinase_ATP_BS"/>
</dbReference>
<reference evidence="21" key="2">
    <citation type="submission" date="2025-09" db="UniProtKB">
        <authorList>
            <consortium name="Ensembl"/>
        </authorList>
    </citation>
    <scope>IDENTIFICATION</scope>
</reference>
<dbReference type="PANTHER" id="PTHR12835">
    <property type="entry name" value="BIOTIN PROTEIN LIGASE"/>
    <property type="match status" value="1"/>
</dbReference>
<evidence type="ECO:0000256" key="13">
    <source>
        <dbReference type="ARBA" id="ARBA00023242"/>
    </source>
</evidence>
<dbReference type="Gene3D" id="3.30.200.20">
    <property type="entry name" value="Phosphorylase Kinase, domain 1"/>
    <property type="match status" value="1"/>
</dbReference>
<dbReference type="PROSITE" id="PS51733">
    <property type="entry name" value="BPL_LPL_CATALYTIC"/>
    <property type="match status" value="1"/>
</dbReference>
<keyword evidence="5" id="KW-0723">Serine/threonine-protein kinase</keyword>
<keyword evidence="12" id="KW-0829">Tyrosine-protein kinase</keyword>
<dbReference type="InterPro" id="IPR000719">
    <property type="entry name" value="Prot_kinase_dom"/>
</dbReference>
<dbReference type="CDD" id="cd16442">
    <property type="entry name" value="BPL"/>
    <property type="match status" value="1"/>
</dbReference>
<dbReference type="PANTHER" id="PTHR12835:SF5">
    <property type="entry name" value="BIOTIN--PROTEIN LIGASE"/>
    <property type="match status" value="1"/>
</dbReference>
<dbReference type="InterPro" id="IPR044131">
    <property type="entry name" value="PKc_DYR1A/1B"/>
</dbReference>
<dbReference type="GO" id="GO:0004713">
    <property type="term" value="F:protein tyrosine kinase activity"/>
    <property type="evidence" value="ECO:0007669"/>
    <property type="project" value="UniProtKB-KW"/>
</dbReference>
<proteinExistence type="inferred from homology"/>
<dbReference type="FunFam" id="1.10.510.10:FF:000264">
    <property type="entry name" value="dual specificity tyrosine-phosphorylation-regulated kinase 1B isoform X3"/>
    <property type="match status" value="1"/>
</dbReference>
<dbReference type="SMART" id="SM00220">
    <property type="entry name" value="S_TKc"/>
    <property type="match status" value="1"/>
</dbReference>
<evidence type="ECO:0000256" key="9">
    <source>
        <dbReference type="ARBA" id="ARBA00022741"/>
    </source>
</evidence>
<dbReference type="PROSITE" id="PS50011">
    <property type="entry name" value="PROTEIN_KINASE_DOM"/>
    <property type="match status" value="1"/>
</dbReference>
<dbReference type="InterPro" id="IPR004143">
    <property type="entry name" value="BPL_LPL_catalytic"/>
</dbReference>
<dbReference type="Proteomes" id="UP001108240">
    <property type="component" value="Unplaced"/>
</dbReference>
<dbReference type="InterPro" id="IPR008271">
    <property type="entry name" value="Ser/Thr_kinase_AS"/>
</dbReference>
<dbReference type="Gene3D" id="1.10.510.10">
    <property type="entry name" value="Transferase(Phosphotransferase) domain 1"/>
    <property type="match status" value="1"/>
</dbReference>
<evidence type="ECO:0000313" key="21">
    <source>
        <dbReference type="Ensembl" id="ENSCCRP00000014422.2"/>
    </source>
</evidence>
<evidence type="ECO:0000256" key="5">
    <source>
        <dbReference type="ARBA" id="ARBA00022527"/>
    </source>
</evidence>
<evidence type="ECO:0000256" key="4">
    <source>
        <dbReference type="ARBA" id="ARBA00013203"/>
    </source>
</evidence>
<evidence type="ECO:0000256" key="18">
    <source>
        <dbReference type="SAM" id="MobiDB-lite"/>
    </source>
</evidence>
<evidence type="ECO:0000256" key="10">
    <source>
        <dbReference type="ARBA" id="ARBA00022777"/>
    </source>
</evidence>
<dbReference type="AlphaFoldDB" id="A0A8C1A8M8"/>
<evidence type="ECO:0000256" key="14">
    <source>
        <dbReference type="ARBA" id="ARBA00049003"/>
    </source>
</evidence>
<evidence type="ECO:0000256" key="15">
    <source>
        <dbReference type="ARBA" id="ARBA00049308"/>
    </source>
</evidence>
<sequence length="1250" mass="139108">MHTGGETSACKPSSVRLAPSFSFHSAGVQMDAQTPHSHPPFSDGHPPGAADQSAAALQAPQVTADMVMVQRRMPQCFRDPATAPLRKLSIELIKTYKHINEVYYAKKKRRHQQGQGEDSSNKKERKIYNDGYDDDNFDYIVKNGEKWMDRYEIDSLIGKGSFGQVVKAYDRVEQEWVAIKIIKNKKAFLNQAQIEVRLLELMNKHDTEMKYYIVHLKRHFMFRNHLCLVFEMLSYNLYDLLRNTNFRGVSLNLTRKFAQQLCTALLFLATPELSIIHCDLKPENILLCNPKRSAIKIVDFGSSCQLGQRIYQYIQSRFYRSPEVLLGMPYDLAIDMWSLGCILVEMHTGEPLFSGANEVDQMNKIVEVLGVPPSHILEQAPKARKFFEKMSDSTWCVKKTKDGKRYKPAGSRKLHSILGVEAGGPGGRRAGESGHAVADYLKFKDLILRMLDYDPKTRIQPYYALQHSFFKKTADEGTNTSSSVSTSPALEQSQSSGTTSSTSSSSGGSSGTSTSGRARSDPTHQHRHSGGHFSAAVLNWSDYCVPLAYSPGQPYRAIAEASLDNFSRLGVAFMEDRLHMGNGLVPEKIVSVLLRETALRELFEQQQDGRRIEAEPTERRDSPQLPQEEPELPSEHQHMDGHHLHLSSCHECRELENSTILSVKFASVENIPDLPDDYATADEEEEERGRRISGGKPPNVLVFTGGCEEQFQKIRSLLVECVDTDRYAIYHLRPQQALSEPWLDNTLLLVLATDQTLTPQLQLRFLSYLSRGGKLLGLSSSLCPAGLTLRPRDTQSDRICSLTFTKSDSTELQLSVLSSGSVFERDGASGGDVELWGEISAQDEREMAIVRVTHGVDSGEAVLCQVRLETAPDAQGSAGFSELKMSNARRYEVLTEILTSLGLSCELSQVPPHSPVYLLSTDTEQAGRFLCWLRAQAGDSGGVLRSAAGGLKVVWAGDEPPDLCEGECVLHTEPPESFSEHFSLQTYRQHLQTQRLGRTVLYADITSSTMDLLHGMMLQSPQEVGLIAIAARQTQGKGRGGNAWLSPLGCAMFTLHLQLPVDSRLGQRIPFLQHLAALAVVESVRTLPGYEDVDLRLKWPNDIYYSNLMKLGGVLVNSTVTGHTFSLLIGCGFNVSNSNPTVCINDLVLQQNLDTLAPDQLIARSVTLLERFVSDFQLRGPQALLPLYYSRWVHSGTRVRLWSEDGPEAEVVGLDENGFLQVRTGEQVVSVQPDGNSFDMLRNLVVTKTS</sequence>
<comment type="similarity">
    <text evidence="2">Belongs to the protein kinase superfamily. CMGC Ser/Thr protein kinase family. MNB/DYRK subfamily.</text>
</comment>
<reference evidence="21" key="1">
    <citation type="submission" date="2025-08" db="UniProtKB">
        <authorList>
            <consortium name="Ensembl"/>
        </authorList>
    </citation>
    <scope>IDENTIFICATION</scope>
</reference>
<name>A0A8C1A8M8_CYPCA</name>
<keyword evidence="9 17" id="KW-0547">Nucleotide-binding</keyword>
<organism evidence="21 22">
    <name type="scientific">Cyprinus carpio carpio</name>
    <dbReference type="NCBI Taxonomy" id="630221"/>
    <lineage>
        <taxon>Eukaryota</taxon>
        <taxon>Metazoa</taxon>
        <taxon>Chordata</taxon>
        <taxon>Craniata</taxon>
        <taxon>Vertebrata</taxon>
        <taxon>Euteleostomi</taxon>
        <taxon>Actinopterygii</taxon>
        <taxon>Neopterygii</taxon>
        <taxon>Teleostei</taxon>
        <taxon>Ostariophysi</taxon>
        <taxon>Cypriniformes</taxon>
        <taxon>Cyprinidae</taxon>
        <taxon>Cyprininae</taxon>
        <taxon>Cyprinus</taxon>
    </lineage>
</organism>
<evidence type="ECO:0000313" key="22">
    <source>
        <dbReference type="Proteomes" id="UP001108240"/>
    </source>
</evidence>
<dbReference type="SUPFAM" id="SSF55681">
    <property type="entry name" value="Class II aaRS and biotin synthetases"/>
    <property type="match status" value="1"/>
</dbReference>
<dbReference type="PROSITE" id="PS00107">
    <property type="entry name" value="PROTEIN_KINASE_ATP"/>
    <property type="match status" value="1"/>
</dbReference>
<dbReference type="GO" id="GO:0004077">
    <property type="term" value="F:biotin--[biotin carboxyl-carrier protein] ligase activity"/>
    <property type="evidence" value="ECO:0007669"/>
    <property type="project" value="InterPro"/>
</dbReference>
<dbReference type="Pfam" id="PF02237">
    <property type="entry name" value="BPL_C"/>
    <property type="match status" value="1"/>
</dbReference>
<dbReference type="Ensembl" id="ENSCCRT00000015749.2">
    <property type="protein sequence ID" value="ENSCCRP00000014422.2"/>
    <property type="gene ID" value="ENSCCRG00000008212.2"/>
</dbReference>
<feature type="binding site" evidence="17">
    <location>
        <position position="180"/>
    </location>
    <ligand>
        <name>ATP</name>
        <dbReference type="ChEBI" id="CHEBI:30616"/>
    </ligand>
</feature>
<feature type="compositionally biased region" description="Basic and acidic residues" evidence="18">
    <location>
        <begin position="119"/>
        <end position="128"/>
    </location>
</feature>
<dbReference type="InterPro" id="IPR045864">
    <property type="entry name" value="aa-tRNA-synth_II/BPL/LPL"/>
</dbReference>
<feature type="region of interest" description="Disordered" evidence="18">
    <location>
        <begin position="30"/>
        <end position="57"/>
    </location>
</feature>
<protein>
    <recommendedName>
        <fullName evidence="4">dual-specificity kinase</fullName>
        <ecNumber evidence="4">2.7.12.1</ecNumber>
    </recommendedName>
</protein>
<feature type="compositionally biased region" description="Basic and acidic residues" evidence="18">
    <location>
        <begin position="605"/>
        <end position="622"/>
    </location>
</feature>
<keyword evidence="22" id="KW-1185">Reference proteome</keyword>
<evidence type="ECO:0000256" key="12">
    <source>
        <dbReference type="ARBA" id="ARBA00023137"/>
    </source>
</evidence>
<keyword evidence="10" id="KW-0418">Kinase</keyword>
<comment type="catalytic activity">
    <reaction evidence="14">
        <text>L-seryl-[protein] + ATP = O-phospho-L-seryl-[protein] + ADP + H(+)</text>
        <dbReference type="Rhea" id="RHEA:17989"/>
        <dbReference type="Rhea" id="RHEA-COMP:9863"/>
        <dbReference type="Rhea" id="RHEA-COMP:11604"/>
        <dbReference type="ChEBI" id="CHEBI:15378"/>
        <dbReference type="ChEBI" id="CHEBI:29999"/>
        <dbReference type="ChEBI" id="CHEBI:30616"/>
        <dbReference type="ChEBI" id="CHEBI:83421"/>
        <dbReference type="ChEBI" id="CHEBI:456216"/>
        <dbReference type="EC" id="2.7.12.1"/>
    </reaction>
</comment>
<feature type="region of interest" description="Disordered" evidence="18">
    <location>
        <begin position="107"/>
        <end position="129"/>
    </location>
</feature>
<dbReference type="GeneTree" id="ENSGT00940000157408"/>
<feature type="region of interest" description="Disordered" evidence="18">
    <location>
        <begin position="674"/>
        <end position="696"/>
    </location>
</feature>
<dbReference type="GO" id="GO:0005634">
    <property type="term" value="C:nucleus"/>
    <property type="evidence" value="ECO:0007669"/>
    <property type="project" value="UniProtKB-SubCell"/>
</dbReference>
<feature type="domain" description="Protein kinase" evidence="19">
    <location>
        <begin position="151"/>
        <end position="470"/>
    </location>
</feature>
<evidence type="ECO:0000256" key="17">
    <source>
        <dbReference type="PROSITE-ProRule" id="PRU10141"/>
    </source>
</evidence>
<evidence type="ECO:0000256" key="2">
    <source>
        <dbReference type="ARBA" id="ARBA00008867"/>
    </source>
</evidence>
<feature type="compositionally biased region" description="Basic and acidic residues" evidence="18">
    <location>
        <begin position="633"/>
        <end position="643"/>
    </location>
</feature>
<feature type="region of interest" description="Disordered" evidence="18">
    <location>
        <begin position="475"/>
        <end position="530"/>
    </location>
</feature>
<keyword evidence="13" id="KW-0539">Nucleus</keyword>
<feature type="compositionally biased region" description="Low complexity" evidence="18">
    <location>
        <begin position="46"/>
        <end position="57"/>
    </location>
</feature>
<dbReference type="InterPro" id="IPR003142">
    <property type="entry name" value="BPL_C"/>
</dbReference>
<dbReference type="Pfam" id="PF00069">
    <property type="entry name" value="Pkinase"/>
    <property type="match status" value="1"/>
</dbReference>
<dbReference type="FunFam" id="3.30.200.20:FF:000087">
    <property type="entry name" value="Dual specificity tyrosine-phosphorylation-regulated kinase 1A"/>
    <property type="match status" value="1"/>
</dbReference>
<evidence type="ECO:0000259" key="20">
    <source>
        <dbReference type="PROSITE" id="PS51733"/>
    </source>
</evidence>
<keyword evidence="8" id="KW-0808">Transferase</keyword>
<comment type="similarity">
    <text evidence="3">Belongs to the biotin--protein ligase family.</text>
</comment>
<dbReference type="GO" id="GO:0005524">
    <property type="term" value="F:ATP binding"/>
    <property type="evidence" value="ECO:0007669"/>
    <property type="project" value="UniProtKB-UniRule"/>
</dbReference>
<accession>A0A8C1A8M8</accession>
<dbReference type="InterPro" id="IPR004408">
    <property type="entry name" value="Biotin_CoA_COase_ligase"/>
</dbReference>
<evidence type="ECO:0000256" key="6">
    <source>
        <dbReference type="ARBA" id="ARBA00022553"/>
    </source>
</evidence>
<dbReference type="CDD" id="cd14226">
    <property type="entry name" value="PKc_DYRK1"/>
    <property type="match status" value="1"/>
</dbReference>
<feature type="compositionally biased region" description="Polar residues" evidence="18">
    <location>
        <begin position="476"/>
        <end position="494"/>
    </location>
</feature>
<dbReference type="EC" id="2.7.12.1" evidence="4"/>
<dbReference type="InterPro" id="IPR011009">
    <property type="entry name" value="Kinase-like_dom_sf"/>
</dbReference>
<dbReference type="GO" id="GO:0005737">
    <property type="term" value="C:cytoplasm"/>
    <property type="evidence" value="ECO:0007669"/>
    <property type="project" value="TreeGrafter"/>
</dbReference>
<dbReference type="PROSITE" id="PS00108">
    <property type="entry name" value="PROTEIN_KINASE_ST"/>
    <property type="match status" value="1"/>
</dbReference>
<feature type="compositionally biased region" description="Acidic residues" evidence="18">
    <location>
        <begin position="674"/>
        <end position="686"/>
    </location>
</feature>
<evidence type="ECO:0000256" key="1">
    <source>
        <dbReference type="ARBA" id="ARBA00004123"/>
    </source>
</evidence>
<evidence type="ECO:0000256" key="7">
    <source>
        <dbReference type="ARBA" id="ARBA00022598"/>
    </source>
</evidence>
<comment type="catalytic activity">
    <reaction evidence="16">
        <text>L-tyrosyl-[protein] + ATP = O-phospho-L-tyrosyl-[protein] + ADP + H(+)</text>
        <dbReference type="Rhea" id="RHEA:10596"/>
        <dbReference type="Rhea" id="RHEA-COMP:10136"/>
        <dbReference type="Rhea" id="RHEA-COMP:20101"/>
        <dbReference type="ChEBI" id="CHEBI:15378"/>
        <dbReference type="ChEBI" id="CHEBI:30616"/>
        <dbReference type="ChEBI" id="CHEBI:46858"/>
        <dbReference type="ChEBI" id="CHEBI:61978"/>
        <dbReference type="ChEBI" id="CHEBI:456216"/>
        <dbReference type="EC" id="2.7.12.1"/>
    </reaction>
</comment>
<dbReference type="SUPFAM" id="SSF56112">
    <property type="entry name" value="Protein kinase-like (PK-like)"/>
    <property type="match status" value="1"/>
</dbReference>